<dbReference type="AlphaFoldDB" id="A0AAW4L613"/>
<dbReference type="SUPFAM" id="SSF52499">
    <property type="entry name" value="Isochorismatase-like hydrolases"/>
    <property type="match status" value="1"/>
</dbReference>
<sequence>MSRALIVIDVQNDYIGGQLPIEYPPVEQSLANIGLAMDSAQAVAIPVVVVQNILPETAPFMAKGTHGAELHQVVASRNRDHYLAKSLPSAFANTGLEEWLRERGIDTITIVGYMTHNCDLSTVVDGMHKGFAVELLADATGSLPYANCAGSASAEEIHRVMTVVMQSRFAAVMSTEEWIEALATGVQPKRDNIFSSNQQARRMGKTERY</sequence>
<gene>
    <name evidence="3" type="ORF">KI809_11865</name>
</gene>
<dbReference type="Gene3D" id="3.40.50.850">
    <property type="entry name" value="Isochorismatase-like"/>
    <property type="match status" value="1"/>
</dbReference>
<reference evidence="3 4" key="1">
    <citation type="submission" date="2021-05" db="EMBL/GenBank/DDBJ databases">
        <title>The draft genome of Geobacter pelophilus DSM 12255.</title>
        <authorList>
            <person name="Xu Z."/>
            <person name="Masuda Y."/>
            <person name="Itoh H."/>
            <person name="Senoo K."/>
        </authorList>
    </citation>
    <scope>NUCLEOTIDE SEQUENCE [LARGE SCALE GENOMIC DNA]</scope>
    <source>
        <strain evidence="3 4">DSM 12255</strain>
    </source>
</reference>
<dbReference type="InterPro" id="IPR050272">
    <property type="entry name" value="Isochorismatase-like_hydrls"/>
</dbReference>
<dbReference type="PANTHER" id="PTHR43540:SF6">
    <property type="entry name" value="ISOCHORISMATASE-LIKE DOMAIN-CONTAINING PROTEIN"/>
    <property type="match status" value="1"/>
</dbReference>
<dbReference type="Proteomes" id="UP000811899">
    <property type="component" value="Unassembled WGS sequence"/>
</dbReference>
<dbReference type="CDD" id="cd01014">
    <property type="entry name" value="nicotinamidase_related"/>
    <property type="match status" value="1"/>
</dbReference>
<dbReference type="InterPro" id="IPR000868">
    <property type="entry name" value="Isochorismatase-like_dom"/>
</dbReference>
<name>A0AAW4L613_9BACT</name>
<evidence type="ECO:0000313" key="3">
    <source>
        <dbReference type="EMBL" id="MBT0664992.1"/>
    </source>
</evidence>
<dbReference type="InterPro" id="IPR036380">
    <property type="entry name" value="Isochorismatase-like_sf"/>
</dbReference>
<accession>A0AAW4L613</accession>
<dbReference type="PANTHER" id="PTHR43540">
    <property type="entry name" value="PEROXYUREIDOACRYLATE/UREIDOACRYLATE AMIDOHYDROLASE-RELATED"/>
    <property type="match status" value="1"/>
</dbReference>
<evidence type="ECO:0000259" key="2">
    <source>
        <dbReference type="Pfam" id="PF00857"/>
    </source>
</evidence>
<evidence type="ECO:0000313" key="4">
    <source>
        <dbReference type="Proteomes" id="UP000811899"/>
    </source>
</evidence>
<keyword evidence="4" id="KW-1185">Reference proteome</keyword>
<organism evidence="3 4">
    <name type="scientific">Geoanaerobacter pelophilus</name>
    <dbReference type="NCBI Taxonomy" id="60036"/>
    <lineage>
        <taxon>Bacteria</taxon>
        <taxon>Pseudomonadati</taxon>
        <taxon>Thermodesulfobacteriota</taxon>
        <taxon>Desulfuromonadia</taxon>
        <taxon>Geobacterales</taxon>
        <taxon>Geobacteraceae</taxon>
        <taxon>Geoanaerobacter</taxon>
    </lineage>
</organism>
<evidence type="ECO:0000256" key="1">
    <source>
        <dbReference type="ARBA" id="ARBA00022801"/>
    </source>
</evidence>
<dbReference type="EMBL" id="JAHCVJ010000004">
    <property type="protein sequence ID" value="MBT0664992.1"/>
    <property type="molecule type" value="Genomic_DNA"/>
</dbReference>
<dbReference type="GO" id="GO:0016787">
    <property type="term" value="F:hydrolase activity"/>
    <property type="evidence" value="ECO:0007669"/>
    <property type="project" value="UniProtKB-KW"/>
</dbReference>
<feature type="domain" description="Isochorismatase-like" evidence="2">
    <location>
        <begin position="4"/>
        <end position="177"/>
    </location>
</feature>
<proteinExistence type="predicted"/>
<keyword evidence="1 3" id="KW-0378">Hydrolase</keyword>
<protein>
    <submittedName>
        <fullName evidence="3">Cysteine hydrolase</fullName>
    </submittedName>
</protein>
<comment type="caution">
    <text evidence="3">The sequence shown here is derived from an EMBL/GenBank/DDBJ whole genome shotgun (WGS) entry which is preliminary data.</text>
</comment>
<dbReference type="Pfam" id="PF00857">
    <property type="entry name" value="Isochorismatase"/>
    <property type="match status" value="1"/>
</dbReference>